<dbReference type="GO" id="GO:0030136">
    <property type="term" value="C:clathrin-coated vesicle"/>
    <property type="evidence" value="ECO:0007669"/>
    <property type="project" value="UniProtKB-SubCell"/>
</dbReference>
<feature type="domain" description="UDENN" evidence="5">
    <location>
        <begin position="116"/>
        <end position="517"/>
    </location>
</feature>
<feature type="compositionally biased region" description="Polar residues" evidence="4">
    <location>
        <begin position="805"/>
        <end position="821"/>
    </location>
</feature>
<dbReference type="InterPro" id="IPR001194">
    <property type="entry name" value="cDENN_dom"/>
</dbReference>
<dbReference type="GO" id="GO:0006897">
    <property type="term" value="P:endocytosis"/>
    <property type="evidence" value="ECO:0007669"/>
    <property type="project" value="TreeGrafter"/>
</dbReference>
<keyword evidence="2" id="KW-0344">Guanine-nucleotide releasing factor</keyword>
<evidence type="ECO:0000256" key="1">
    <source>
        <dbReference type="ARBA" id="ARBA00004132"/>
    </source>
</evidence>
<dbReference type="GO" id="GO:0032456">
    <property type="term" value="P:endocytic recycling"/>
    <property type="evidence" value="ECO:0007669"/>
    <property type="project" value="TreeGrafter"/>
</dbReference>
<dbReference type="Proteomes" id="UP000308365">
    <property type="component" value="Unassembled WGS sequence"/>
</dbReference>
<dbReference type="GO" id="GO:0005085">
    <property type="term" value="F:guanyl-nucleotide exchange factor activity"/>
    <property type="evidence" value="ECO:0007669"/>
    <property type="project" value="UniProtKB-KW"/>
</dbReference>
<dbReference type="FunFam" id="3.40.50.11500:FF:000001">
    <property type="entry name" value="Putative DENN domain-containing protein 1A"/>
    <property type="match status" value="1"/>
</dbReference>
<dbReference type="InterPro" id="IPR005113">
    <property type="entry name" value="uDENN_dom"/>
</dbReference>
<evidence type="ECO:0000256" key="2">
    <source>
        <dbReference type="ARBA" id="ARBA00022658"/>
    </source>
</evidence>
<dbReference type="Pfam" id="PF03456">
    <property type="entry name" value="uDENN"/>
    <property type="match status" value="1"/>
</dbReference>
<keyword evidence="3" id="KW-0968">Cytoplasmic vesicle</keyword>
<dbReference type="Gene3D" id="3.40.50.11500">
    <property type="match status" value="1"/>
</dbReference>
<dbReference type="Gene3D" id="6.10.140.1000">
    <property type="match status" value="1"/>
</dbReference>
<dbReference type="SMART" id="SM00801">
    <property type="entry name" value="dDENN"/>
    <property type="match status" value="1"/>
</dbReference>
<feature type="compositionally biased region" description="Basic and acidic residues" evidence="4">
    <location>
        <begin position="902"/>
        <end position="912"/>
    </location>
</feature>
<evidence type="ECO:0000256" key="3">
    <source>
        <dbReference type="ARBA" id="ARBA00023329"/>
    </source>
</evidence>
<protein>
    <recommendedName>
        <fullName evidence="5">UDENN domain-containing protein</fullName>
    </recommendedName>
</protein>
<feature type="compositionally biased region" description="Polar residues" evidence="4">
    <location>
        <begin position="742"/>
        <end position="767"/>
    </location>
</feature>
<evidence type="ECO:0000256" key="4">
    <source>
        <dbReference type="SAM" id="MobiDB-lite"/>
    </source>
</evidence>
<evidence type="ECO:0000313" key="7">
    <source>
        <dbReference type="Proteomes" id="UP000308365"/>
    </source>
</evidence>
<dbReference type="SMART" id="SM00800">
    <property type="entry name" value="uDENN"/>
    <property type="match status" value="1"/>
</dbReference>
<dbReference type="PANTHER" id="PTHR13196">
    <property type="entry name" value="DENN DOMAIN-CONTAINING"/>
    <property type="match status" value="1"/>
</dbReference>
<dbReference type="PANTHER" id="PTHR13196:SF25">
    <property type="entry name" value="DENN DOMAIN-CONTAINING PROTEIN 1C"/>
    <property type="match status" value="1"/>
</dbReference>
<gene>
    <name evidence="6" type="ORF">EI555_001611</name>
</gene>
<dbReference type="GO" id="GO:1901981">
    <property type="term" value="F:phosphatidylinositol phosphate binding"/>
    <property type="evidence" value="ECO:0007669"/>
    <property type="project" value="TreeGrafter"/>
</dbReference>
<proteinExistence type="predicted"/>
<organism evidence="6 7">
    <name type="scientific">Monodon monoceros</name>
    <name type="common">Narwhal</name>
    <name type="synonym">Ceratodon monodon</name>
    <dbReference type="NCBI Taxonomy" id="40151"/>
    <lineage>
        <taxon>Eukaryota</taxon>
        <taxon>Metazoa</taxon>
        <taxon>Chordata</taxon>
        <taxon>Craniata</taxon>
        <taxon>Vertebrata</taxon>
        <taxon>Euteleostomi</taxon>
        <taxon>Mammalia</taxon>
        <taxon>Eutheria</taxon>
        <taxon>Laurasiatheria</taxon>
        <taxon>Artiodactyla</taxon>
        <taxon>Whippomorpha</taxon>
        <taxon>Cetacea</taxon>
        <taxon>Odontoceti</taxon>
        <taxon>Monodontidae</taxon>
        <taxon>Monodon</taxon>
    </lineage>
</organism>
<name>A0A4U1EPL5_MONMO</name>
<comment type="caution">
    <text evidence="6">The sequence shown here is derived from an EMBL/GenBank/DDBJ whole genome shotgun (WGS) entry which is preliminary data.</text>
</comment>
<evidence type="ECO:0000313" key="6">
    <source>
        <dbReference type="EMBL" id="TKC38368.1"/>
    </source>
</evidence>
<feature type="compositionally biased region" description="Low complexity" evidence="4">
    <location>
        <begin position="768"/>
        <end position="780"/>
    </location>
</feature>
<reference evidence="7" key="1">
    <citation type="journal article" date="2019" name="IScience">
        <title>Narwhal Genome Reveals Long-Term Low Genetic Diversity despite Current Large Abundance Size.</title>
        <authorList>
            <person name="Westbury M.V."/>
            <person name="Petersen B."/>
            <person name="Garde E."/>
            <person name="Heide-Jorgensen M.P."/>
            <person name="Lorenzen E.D."/>
        </authorList>
    </citation>
    <scope>NUCLEOTIDE SEQUENCE [LARGE SCALE GENOMIC DNA]</scope>
</reference>
<feature type="region of interest" description="Disordered" evidence="4">
    <location>
        <begin position="713"/>
        <end position="912"/>
    </location>
</feature>
<accession>A0A4U1EPL5</accession>
<dbReference type="Gene3D" id="3.30.450.200">
    <property type="match status" value="1"/>
</dbReference>
<dbReference type="InterPro" id="IPR043153">
    <property type="entry name" value="DENN_C"/>
</dbReference>
<sequence length="912" mass="99362">MGMSFTLTLAQPHICTVLPDTCPGQSHPFRQTQNRIADTHTHTVTHRCRHTHRSKSLDTLNPFLPCRRGVPALFDWFFEAAYPPSLQEDPPILRQFPPDFQDQVCRLAPCSPGARACPPGGGDPMSQTTGSLGVEPNLSGQAVCASLHPQEAMQMVPKFCFPFDVEREPPSTAVQHFTFALTGLTGARRFGFSRLRAGAHSCLCVLRHCTKAVPTLRSRLPWFEVFYKLLNTVGDLLAQDQVSEVNELLLHLLQQPLPGTQDSVRLELGSGVMISSAQGIPSPGPGKSMPLSCFVAPDSGRLPSIPENRNLTELVVAVTDDNIVGLFAALLAERRVLLTSRKLSTLTSCVHASCALLYPMRWEHVLIPTLPPHLLDYCCAPMPYLIGVHASLVERVREKALEDVVMMNVDSNTLETPFDDVQALPPDVVSLLRLRLRKVALAPGEGVSRLFLKAQALLFGGYRDALVCGPGQPVTFSEEAFLAQKPGAPLQAFHRRAVHLQLFKQFIEGRLEKLNTGEGFSDLFEQEITCSGASSGTLRSYQLWADNLKKGGGALLHSVKAKTQPAVRNMYRSAKSGLKGVQSLLTYKDGDSGLQRGGSLRAPSLTSRSDCLQQRLPITQHFGENRPLRPSRRLQREERPSESLGEETPSLSPEDAQGPLAEEALDGSFLGSGEELDLLSEILDSLSVTTTRNSSLRPSQSLDCCHSLPDIPGRWRWQADDEKPPGPQPLSLSVGLPPLHTPQPSDATSTSKHPTSQLPSEASQEIISPSQSSTASADPSSKGDPSSSLTEPQPLRLSPPHEATQDPTAQESPCSQLSTAPSPRESPPLLTPTKPNSDITWTSQVLDSFSDPGSPENPRAQPSEVLLPELTHLQPHEEPGAPRSPDPPARNWRGLQARSRPRVAELKKCFEG</sequence>
<feature type="region of interest" description="Disordered" evidence="4">
    <location>
        <begin position="617"/>
        <end position="658"/>
    </location>
</feature>
<dbReference type="Pfam" id="PF02141">
    <property type="entry name" value="DENN"/>
    <property type="match status" value="1"/>
</dbReference>
<comment type="subcellular location">
    <subcellularLocation>
        <location evidence="1">Cytoplasmic vesicle</location>
        <location evidence="1">Clathrin-coated vesicle</location>
    </subcellularLocation>
</comment>
<evidence type="ECO:0000259" key="5">
    <source>
        <dbReference type="PROSITE" id="PS50211"/>
    </source>
</evidence>
<dbReference type="SMART" id="SM00799">
    <property type="entry name" value="DENN"/>
    <property type="match status" value="1"/>
</dbReference>
<feature type="compositionally biased region" description="Polar residues" evidence="4">
    <location>
        <begin position="833"/>
        <end position="847"/>
    </location>
</feature>
<dbReference type="InterPro" id="IPR005112">
    <property type="entry name" value="dDENN_dom"/>
</dbReference>
<dbReference type="Pfam" id="PF03455">
    <property type="entry name" value="dDENN"/>
    <property type="match status" value="1"/>
</dbReference>
<dbReference type="EMBL" id="RWIC01001003">
    <property type="protein sequence ID" value="TKC38368.1"/>
    <property type="molecule type" value="Genomic_DNA"/>
</dbReference>
<dbReference type="InterPro" id="IPR037516">
    <property type="entry name" value="Tripartite_DENN"/>
</dbReference>
<dbReference type="FunFam" id="3.30.450.200:FF:000003">
    <property type="entry name" value="DENN domain containing 1A"/>
    <property type="match status" value="1"/>
</dbReference>
<dbReference type="InterPro" id="IPR040032">
    <property type="entry name" value="DENND1A/B/C"/>
</dbReference>
<dbReference type="AlphaFoldDB" id="A0A4U1EPL5"/>
<dbReference type="PROSITE" id="PS50211">
    <property type="entry name" value="DENN"/>
    <property type="match status" value="1"/>
</dbReference>
<dbReference type="GO" id="GO:0005829">
    <property type="term" value="C:cytosol"/>
    <property type="evidence" value="ECO:0007669"/>
    <property type="project" value="TreeGrafter"/>
</dbReference>